<evidence type="ECO:0000256" key="4">
    <source>
        <dbReference type="ARBA" id="ARBA00022795"/>
    </source>
</evidence>
<comment type="similarity">
    <text evidence="1">Belongs to the FlgM family.</text>
</comment>
<keyword evidence="9" id="KW-1185">Reference proteome</keyword>
<dbReference type="Proteomes" id="UP001161691">
    <property type="component" value="Unassembled WGS sequence"/>
</dbReference>
<evidence type="ECO:0000313" key="8">
    <source>
        <dbReference type="EMBL" id="MDI4650346.1"/>
    </source>
</evidence>
<evidence type="ECO:0000313" key="9">
    <source>
        <dbReference type="Proteomes" id="UP001161691"/>
    </source>
</evidence>
<dbReference type="Pfam" id="PF04316">
    <property type="entry name" value="FlgM"/>
    <property type="match status" value="1"/>
</dbReference>
<keyword evidence="8" id="KW-0966">Cell projection</keyword>
<keyword evidence="3" id="KW-0678">Repressor</keyword>
<proteinExistence type="inferred from homology"/>
<organism evidence="8 9">
    <name type="scientific">Cohnella hashimotonis</name>
    <dbReference type="NCBI Taxonomy" id="2826895"/>
    <lineage>
        <taxon>Bacteria</taxon>
        <taxon>Bacillati</taxon>
        <taxon>Bacillota</taxon>
        <taxon>Bacilli</taxon>
        <taxon>Bacillales</taxon>
        <taxon>Paenibacillaceae</taxon>
        <taxon>Cohnella</taxon>
    </lineage>
</organism>
<evidence type="ECO:0000256" key="3">
    <source>
        <dbReference type="ARBA" id="ARBA00022491"/>
    </source>
</evidence>
<dbReference type="RefSeq" id="WP_282913196.1">
    <property type="nucleotide sequence ID" value="NZ_JAGRPV010000002.1"/>
</dbReference>
<dbReference type="InterPro" id="IPR007412">
    <property type="entry name" value="FlgM"/>
</dbReference>
<reference evidence="8" key="1">
    <citation type="submission" date="2023-04" db="EMBL/GenBank/DDBJ databases">
        <title>Comparative genomic analysis of Cohnella hashimotonis sp. nov., isolated from the International Space Station.</title>
        <authorList>
            <person name="Venkateswaran K."/>
            <person name="Simpson A."/>
        </authorList>
    </citation>
    <scope>NUCLEOTIDE SEQUENCE</scope>
    <source>
        <strain evidence="8">F6_2S_P_1</strain>
    </source>
</reference>
<dbReference type="InterPro" id="IPR031316">
    <property type="entry name" value="FlgM_C"/>
</dbReference>
<gene>
    <name evidence="8" type="primary">flgM</name>
    <name evidence="8" type="ORF">KB449_35780</name>
</gene>
<name>A0ABT6TU00_9BACL</name>
<dbReference type="EMBL" id="JAGRPV010000002">
    <property type="protein sequence ID" value="MDI4650346.1"/>
    <property type="molecule type" value="Genomic_DNA"/>
</dbReference>
<evidence type="ECO:0000259" key="7">
    <source>
        <dbReference type="Pfam" id="PF04316"/>
    </source>
</evidence>
<evidence type="ECO:0000256" key="1">
    <source>
        <dbReference type="ARBA" id="ARBA00005322"/>
    </source>
</evidence>
<evidence type="ECO:0000256" key="6">
    <source>
        <dbReference type="ARBA" id="ARBA00023163"/>
    </source>
</evidence>
<sequence length="88" mass="9615">MKINETQRIANIRSVYGSNNDNAVNNKTAAKKKDNVSISPEALELLQSQQSNDADKAKKIEELKSAVSSGTYHVEAGKIADKLLPFIL</sequence>
<keyword evidence="8" id="KW-0969">Cilium</keyword>
<protein>
    <recommendedName>
        <fullName evidence="2">Negative regulator of flagellin synthesis</fullName>
    </recommendedName>
</protein>
<keyword evidence="5" id="KW-0805">Transcription regulation</keyword>
<keyword evidence="8" id="KW-0282">Flagellum</keyword>
<feature type="domain" description="Anti-sigma-28 factor FlgM C-terminal" evidence="7">
    <location>
        <begin position="34"/>
        <end position="84"/>
    </location>
</feature>
<dbReference type="NCBIfam" id="TIGR03824">
    <property type="entry name" value="FlgM_jcvi"/>
    <property type="match status" value="1"/>
</dbReference>
<dbReference type="SUPFAM" id="SSF101498">
    <property type="entry name" value="Anti-sigma factor FlgM"/>
    <property type="match status" value="1"/>
</dbReference>
<keyword evidence="4" id="KW-1005">Bacterial flagellum biogenesis</keyword>
<accession>A0ABT6TU00</accession>
<evidence type="ECO:0000256" key="5">
    <source>
        <dbReference type="ARBA" id="ARBA00023015"/>
    </source>
</evidence>
<comment type="caution">
    <text evidence="8">The sequence shown here is derived from an EMBL/GenBank/DDBJ whole genome shotgun (WGS) entry which is preliminary data.</text>
</comment>
<evidence type="ECO:0000256" key="2">
    <source>
        <dbReference type="ARBA" id="ARBA00017823"/>
    </source>
</evidence>
<keyword evidence="6" id="KW-0804">Transcription</keyword>
<dbReference type="InterPro" id="IPR035890">
    <property type="entry name" value="Anti-sigma-28_factor_FlgM_sf"/>
</dbReference>